<evidence type="ECO:0000256" key="4">
    <source>
        <dbReference type="ARBA" id="ARBA00022562"/>
    </source>
</evidence>
<keyword evidence="4 15" id="KW-1048">Host nucleus</keyword>
<evidence type="ECO:0000256" key="5">
    <source>
        <dbReference type="ARBA" id="ARBA00022581"/>
    </source>
</evidence>
<evidence type="ECO:0000256" key="14">
    <source>
        <dbReference type="ARBA" id="ARBA00023296"/>
    </source>
</evidence>
<comment type="similarity">
    <text evidence="15">Belongs to the papillomaviridae L2 protein family.</text>
</comment>
<accession>A0A385PL31</accession>
<comment type="subcellular location">
    <subcellularLocation>
        <location evidence="15">Virion</location>
    </subcellularLocation>
    <subcellularLocation>
        <location evidence="15">Host nucleus</location>
    </subcellularLocation>
</comment>
<comment type="PTM">
    <text evidence="15">Highly phosphorylated.</text>
</comment>
<keyword evidence="11 15" id="KW-1176">Cytoplasmic inwards viral transport</keyword>
<evidence type="ECO:0000313" key="16">
    <source>
        <dbReference type="EMBL" id="AYA94645.1"/>
    </source>
</evidence>
<evidence type="ECO:0000256" key="2">
    <source>
        <dbReference type="ARBA" id="ARBA00022553"/>
    </source>
</evidence>
<sequence>MYKVRRKRAAPEDLYKTCATGDCPEDVRNKIEQNTLADRLLKWFSSILYFGGLGIGTGRGTGGSLGYRPINTPTRQGAAGVIPLRPTIPIESLGPQEFIPIDTIQPTASSVIPEITVVDPAIVDIGRPTDTLGAGEIDVLPDPISETTNTSGHPIITTASDTSAAVLEVQPIQPPIKAAIDPAFTGDSSHINIVTATVHPEPNINIFVNNAFGGETVGYEEIPLEDFNNISQFTIEEDPLTSTPTDRLNRLATEARRFYNRFTQQVPVQHPEFLGQVSRLAQFEYTNPAFDPDVTVAFERDLEAIESAPVPEFQDIRILSRPYFAETADRAVRVSRLGTRSSMITRSGLTLGQPVHFYFDISPIASVPSVEAIEMQTIPELTGTNIMVNAQGESSFITPETINVAEQLFDETDLVDPLTENFNNAHLVFSTSEETETITLPSFKPSSVKFTFGTDYGVNIFNAQSSATVVVVPSNASSKPISVSGFSGIDYILDPAFLPKKKRKVDLLDF</sequence>
<reference evidence="16" key="1">
    <citation type="journal article" date="2018" name="Nat. Med.">
        <title>Expanded skin virome in DOCK8-deficient patients.</title>
        <authorList>
            <consortium name="NISC Comparative Sequencing Program"/>
            <person name="Tirosh O."/>
            <person name="Conlan S."/>
            <person name="Deming C."/>
            <person name="Lee-Lin S.Q."/>
            <person name="Huang X."/>
            <person name="Su H.C."/>
            <person name="Freeman A.F."/>
            <person name="Segre J.A."/>
            <person name="Kong H.H."/>
        </authorList>
    </citation>
    <scope>NUCLEOTIDE SEQUENCE</scope>
    <source>
        <strain evidence="16">HPV-mSK_228</strain>
    </source>
</reference>
<dbReference type="GO" id="GO:0005198">
    <property type="term" value="F:structural molecule activity"/>
    <property type="evidence" value="ECO:0007669"/>
    <property type="project" value="UniProtKB-UniRule"/>
</dbReference>
<name>A0A385PL31_9PAPI</name>
<dbReference type="HAMAP" id="MF_04003">
    <property type="entry name" value="PPV_L2"/>
    <property type="match status" value="1"/>
</dbReference>
<comment type="subunit">
    <text evidence="15">Interacts with major capsid protein L1. Interacts with E2; this interaction inhibits E2 transcriptional activity but not the DNA replication function E2. Interacts with host HSPA8; this interaction is required for L2 nuclear translocation. Interacts with host importins KPNB2 and KPNB3. Forms a complex with importin alpha2-beta1 heterodimers via interaction with the importin alpha2 adapter. Interacts with host DYNLT1; this interaction is essential for virus intracellular transport during entry. Interacts (via C-terminus) with host retromer subunits VPS35 AND VPS29.</text>
</comment>
<organism evidence="16">
    <name type="scientific">Human papillomavirus</name>
    <dbReference type="NCBI Taxonomy" id="10566"/>
    <lineage>
        <taxon>Viruses</taxon>
        <taxon>Monodnaviria</taxon>
        <taxon>Shotokuvirae</taxon>
        <taxon>Cossaviricota</taxon>
        <taxon>Papovaviricetes</taxon>
        <taxon>Zurhausenvirales</taxon>
        <taxon>Papillomaviridae</taxon>
    </lineage>
</organism>
<evidence type="ECO:0000256" key="13">
    <source>
        <dbReference type="ARBA" id="ARBA00023157"/>
    </source>
</evidence>
<dbReference type="GO" id="GO:0043657">
    <property type="term" value="C:host cell"/>
    <property type="evidence" value="ECO:0007669"/>
    <property type="project" value="GOC"/>
</dbReference>
<keyword evidence="9 15" id="KW-1177">Microtubular inwards viral transport</keyword>
<dbReference type="Pfam" id="PF00513">
    <property type="entry name" value="Late_protein_L2"/>
    <property type="match status" value="1"/>
</dbReference>
<evidence type="ECO:0000256" key="15">
    <source>
        <dbReference type="HAMAP-Rule" id="MF_04003"/>
    </source>
</evidence>
<evidence type="ECO:0000256" key="3">
    <source>
        <dbReference type="ARBA" id="ARBA00022561"/>
    </source>
</evidence>
<keyword evidence="8 15" id="KW-0426">Late protein</keyword>
<keyword evidence="7 15" id="KW-0946">Virion</keyword>
<evidence type="ECO:0000256" key="12">
    <source>
        <dbReference type="ARBA" id="ARBA00023125"/>
    </source>
</evidence>
<keyword evidence="3 15" id="KW-0167">Capsid protein</keyword>
<dbReference type="EMBL" id="MH777367">
    <property type="protein sequence ID" value="AYA94645.1"/>
    <property type="molecule type" value="Genomic_DNA"/>
</dbReference>
<evidence type="ECO:0000256" key="8">
    <source>
        <dbReference type="ARBA" id="ARBA00022921"/>
    </source>
</evidence>
<keyword evidence="13" id="KW-1015">Disulfide bond</keyword>
<keyword evidence="6" id="KW-1040">Host Golgi apparatus</keyword>
<evidence type="ECO:0000256" key="11">
    <source>
        <dbReference type="ARBA" id="ARBA00023120"/>
    </source>
</evidence>
<dbReference type="GO" id="GO:0019028">
    <property type="term" value="C:viral capsid"/>
    <property type="evidence" value="ECO:0007669"/>
    <property type="project" value="UniProtKB-UniRule"/>
</dbReference>
<evidence type="ECO:0000256" key="9">
    <source>
        <dbReference type="ARBA" id="ARBA00022952"/>
    </source>
</evidence>
<keyword evidence="1 15" id="KW-1163">Viral penetration into host nucleus</keyword>
<gene>
    <name evidence="15" type="primary">L2</name>
</gene>
<evidence type="ECO:0000256" key="6">
    <source>
        <dbReference type="ARBA" id="ARBA00022812"/>
    </source>
</evidence>
<dbReference type="GO" id="GO:0042025">
    <property type="term" value="C:host cell nucleus"/>
    <property type="evidence" value="ECO:0007669"/>
    <property type="project" value="UniProtKB-SubCell"/>
</dbReference>
<dbReference type="GO" id="GO:0075521">
    <property type="term" value="P:microtubule-dependent intracellular transport of viral material towards nucleus"/>
    <property type="evidence" value="ECO:0007669"/>
    <property type="project" value="UniProtKB-UniRule"/>
</dbReference>
<evidence type="ECO:0000256" key="1">
    <source>
        <dbReference type="ARBA" id="ARBA00022524"/>
    </source>
</evidence>
<keyword evidence="14 15" id="KW-1160">Virus entry into host cell</keyword>
<comment type="caution">
    <text evidence="15">Lacks conserved residue(s) required for the propagation of feature annotation.</text>
</comment>
<dbReference type="GO" id="GO:0075732">
    <property type="term" value="P:viral penetration into host nucleus"/>
    <property type="evidence" value="ECO:0007669"/>
    <property type="project" value="UniProtKB-KW"/>
</dbReference>
<proteinExistence type="inferred from homology"/>
<comment type="function">
    <text evidence="15">Minor protein of the capsid that localizes along the inner surface of the virion, within the central cavities beneath the L1 pentamers. Plays a role in capsid stabilization through interaction with the major capsid protein L1. Once the virion enters the host cell, L2 escorts the genomic DNA into the nucleus by promoting escape from the endosomal compartments and traffic through the host Golgi network. Mechanistically, the C-terminus of L2 possesses a cell-penetrating peptide that protudes from the host endosome, interacts with host cytoplasmic retromer cargo and thereby mediates the capsid delivery to the host trans-Golgi network. Plays a role through its interaction with host dynein in the intracellular microtubule-dependent transport of viral capsid toward the nucleus. Mediates the viral genome import into the nucleus through binding to host importins. Once within the nucleus, L2 localizes viral genomes to host PML bodies in order to activate early gene expression for establishment of infection. Later on, promotes late gene expression by interacting with the viral E2 protein and by inhibiting its transcriptional activation functions. During virion assembly, encapsidates the genome by direct interaction with the viral DNA.</text>
</comment>
<keyword evidence="5 15" id="KW-0945">Host-virus interaction</keyword>
<evidence type="ECO:0000256" key="10">
    <source>
        <dbReference type="ARBA" id="ARBA00023046"/>
    </source>
</evidence>
<dbReference type="GO" id="GO:0046718">
    <property type="term" value="P:symbiont entry into host cell"/>
    <property type="evidence" value="ECO:0007669"/>
    <property type="project" value="UniProtKB-KW"/>
</dbReference>
<keyword evidence="10" id="KW-1039">Host endosome</keyword>
<dbReference type="GO" id="GO:0003677">
    <property type="term" value="F:DNA binding"/>
    <property type="evidence" value="ECO:0007669"/>
    <property type="project" value="UniProtKB-UniRule"/>
</dbReference>
<dbReference type="InterPro" id="IPR000784">
    <property type="entry name" value="Late_L2"/>
</dbReference>
<keyword evidence="12 15" id="KW-0238">DNA-binding</keyword>
<evidence type="ECO:0000256" key="7">
    <source>
        <dbReference type="ARBA" id="ARBA00022844"/>
    </source>
</evidence>
<keyword evidence="2 15" id="KW-0597">Phosphoprotein</keyword>
<protein>
    <recommendedName>
        <fullName evidence="15">Minor capsid protein L2</fullName>
    </recommendedName>
</protein>